<sequence length="284" mass="32603">MRLISPPHARQIRALPHLADGTYRNLDIDGTIDFMTRRYVTPMAQRYDLSEVTLADGAAGYGWLSIAFLLRGGRDAILIDPDAQRLENAEEICHILGVANRCRFVNRTLQDTGLENDSVDIFASIETLEHVGRPNVRNCLSEIARITTGLVVLTTPNRLFPVVAHDTGLPFAHWLPRPLRRLYARPFGRLSQENGNRFLAPWDLQPLTRKFEPDSRIATFRTLDELKRFYPHYLPYGPDPAHRLRQRPNPLLWRYQTVIATLLSTRSYWLAPNLASVWVRRETA</sequence>
<dbReference type="Proteomes" id="UP000326202">
    <property type="component" value="Chromosome"/>
</dbReference>
<evidence type="ECO:0000313" key="2">
    <source>
        <dbReference type="EMBL" id="QEX15035.1"/>
    </source>
</evidence>
<dbReference type="InterPro" id="IPR041698">
    <property type="entry name" value="Methyltransf_25"/>
</dbReference>
<organism evidence="2 3">
    <name type="scientific">Hypericibacter terrae</name>
    <dbReference type="NCBI Taxonomy" id="2602015"/>
    <lineage>
        <taxon>Bacteria</taxon>
        <taxon>Pseudomonadati</taxon>
        <taxon>Pseudomonadota</taxon>
        <taxon>Alphaproteobacteria</taxon>
        <taxon>Rhodospirillales</taxon>
        <taxon>Dongiaceae</taxon>
        <taxon>Hypericibacter</taxon>
    </lineage>
</organism>
<dbReference type="EMBL" id="CP042906">
    <property type="protein sequence ID" value="QEX15035.1"/>
    <property type="molecule type" value="Genomic_DNA"/>
</dbReference>
<dbReference type="Pfam" id="PF13649">
    <property type="entry name" value="Methyltransf_25"/>
    <property type="match status" value="1"/>
</dbReference>
<dbReference type="SUPFAM" id="SSF53335">
    <property type="entry name" value="S-adenosyl-L-methionine-dependent methyltransferases"/>
    <property type="match status" value="1"/>
</dbReference>
<dbReference type="OrthoDB" id="7260171at2"/>
<gene>
    <name evidence="2" type="ORF">FRZ44_03150</name>
</gene>
<reference evidence="2 3" key="1">
    <citation type="submission" date="2019-08" db="EMBL/GenBank/DDBJ databases">
        <title>Hyperibacter terrae gen. nov., sp. nov. and Hyperibacter viscosus sp. nov., two new members in the family Rhodospirillaceae isolated from the rhizosphere of Hypericum perforatum.</title>
        <authorList>
            <person name="Noviana Z."/>
        </authorList>
    </citation>
    <scope>NUCLEOTIDE SEQUENCE [LARGE SCALE GENOMIC DNA]</scope>
    <source>
        <strain evidence="2 3">R5913</strain>
    </source>
</reference>
<dbReference type="RefSeq" id="WP_151175529.1">
    <property type="nucleotide sequence ID" value="NZ_CP042906.1"/>
</dbReference>
<dbReference type="AlphaFoldDB" id="A0A5J6MF44"/>
<protein>
    <recommendedName>
        <fullName evidence="1">Methyltransferase domain-containing protein</fullName>
    </recommendedName>
</protein>
<evidence type="ECO:0000313" key="3">
    <source>
        <dbReference type="Proteomes" id="UP000326202"/>
    </source>
</evidence>
<keyword evidence="3" id="KW-1185">Reference proteome</keyword>
<dbReference type="KEGG" id="htq:FRZ44_03150"/>
<feature type="domain" description="Methyltransferase" evidence="1">
    <location>
        <begin position="56"/>
        <end position="146"/>
    </location>
</feature>
<accession>A0A5J6MF44</accession>
<dbReference type="InterPro" id="IPR029063">
    <property type="entry name" value="SAM-dependent_MTases_sf"/>
</dbReference>
<name>A0A5J6MF44_9PROT</name>
<proteinExistence type="predicted"/>
<evidence type="ECO:0000259" key="1">
    <source>
        <dbReference type="Pfam" id="PF13649"/>
    </source>
</evidence>
<dbReference type="Gene3D" id="3.40.50.150">
    <property type="entry name" value="Vaccinia Virus protein VP39"/>
    <property type="match status" value="1"/>
</dbReference>